<gene>
    <name evidence="2" type="ORF">ACFPFX_21755</name>
</gene>
<evidence type="ECO:0000313" key="2">
    <source>
        <dbReference type="EMBL" id="MFC4958917.1"/>
    </source>
</evidence>
<sequence length="156" mass="16278">MLPWGPRSGRQGPRPDGSGTAGPRGPVRSGGAHGVPGPGGSAAQRGGGVLLPAIRPATLGRDAVGVPAVHGFRLLSRLPRSGCVFASADWWWWIVPAGSDQDLPWPRPVRYAPGAVVPDADRPRLINFPEGTTPYTPPIPLYLVVCQLTGTAPAWA</sequence>
<organism evidence="2 3">
    <name type="scientific">Streptomyces mauvecolor</name>
    <dbReference type="NCBI Taxonomy" id="58345"/>
    <lineage>
        <taxon>Bacteria</taxon>
        <taxon>Bacillati</taxon>
        <taxon>Actinomycetota</taxon>
        <taxon>Actinomycetes</taxon>
        <taxon>Kitasatosporales</taxon>
        <taxon>Streptomycetaceae</taxon>
        <taxon>Streptomyces</taxon>
    </lineage>
</organism>
<name>A0ABV9UP30_9ACTN</name>
<reference evidence="3" key="1">
    <citation type="journal article" date="2019" name="Int. J. Syst. Evol. Microbiol.">
        <title>The Global Catalogue of Microorganisms (GCM) 10K type strain sequencing project: providing services to taxonomists for standard genome sequencing and annotation.</title>
        <authorList>
            <consortium name="The Broad Institute Genomics Platform"/>
            <consortium name="The Broad Institute Genome Sequencing Center for Infectious Disease"/>
            <person name="Wu L."/>
            <person name="Ma J."/>
        </authorList>
    </citation>
    <scope>NUCLEOTIDE SEQUENCE [LARGE SCALE GENOMIC DNA]</scope>
    <source>
        <strain evidence="3">CCM 7224</strain>
    </source>
</reference>
<dbReference type="RefSeq" id="WP_381227537.1">
    <property type="nucleotide sequence ID" value="NZ_BAAASQ010000030.1"/>
</dbReference>
<proteinExistence type="predicted"/>
<keyword evidence="3" id="KW-1185">Reference proteome</keyword>
<evidence type="ECO:0000313" key="3">
    <source>
        <dbReference type="Proteomes" id="UP001595834"/>
    </source>
</evidence>
<feature type="region of interest" description="Disordered" evidence="1">
    <location>
        <begin position="1"/>
        <end position="47"/>
    </location>
</feature>
<dbReference type="Proteomes" id="UP001595834">
    <property type="component" value="Unassembled WGS sequence"/>
</dbReference>
<comment type="caution">
    <text evidence="2">The sequence shown here is derived from an EMBL/GenBank/DDBJ whole genome shotgun (WGS) entry which is preliminary data.</text>
</comment>
<dbReference type="EMBL" id="JBHSIZ010000027">
    <property type="protein sequence ID" value="MFC4958917.1"/>
    <property type="molecule type" value="Genomic_DNA"/>
</dbReference>
<accession>A0ABV9UP30</accession>
<protein>
    <submittedName>
        <fullName evidence="2">Uncharacterized protein</fullName>
    </submittedName>
</protein>
<feature type="compositionally biased region" description="Gly residues" evidence="1">
    <location>
        <begin position="31"/>
        <end position="47"/>
    </location>
</feature>
<evidence type="ECO:0000256" key="1">
    <source>
        <dbReference type="SAM" id="MobiDB-lite"/>
    </source>
</evidence>